<gene>
    <name evidence="1" type="ORF">GIL414_LOCUS78668</name>
</gene>
<name>A0A8S3IUZ9_9BILA</name>
<feature type="non-terminal residue" evidence="1">
    <location>
        <position position="1"/>
    </location>
</feature>
<accession>A0A8S3IUZ9</accession>
<proteinExistence type="predicted"/>
<evidence type="ECO:0000313" key="1">
    <source>
        <dbReference type="EMBL" id="CAF5207534.1"/>
    </source>
</evidence>
<sequence>MYSSKTIQDYDILGKDRRAYFTIIHCKLPLKL</sequence>
<organism evidence="1 2">
    <name type="scientific">Rotaria magnacalcarata</name>
    <dbReference type="NCBI Taxonomy" id="392030"/>
    <lineage>
        <taxon>Eukaryota</taxon>
        <taxon>Metazoa</taxon>
        <taxon>Spiralia</taxon>
        <taxon>Gnathifera</taxon>
        <taxon>Rotifera</taxon>
        <taxon>Eurotatoria</taxon>
        <taxon>Bdelloidea</taxon>
        <taxon>Philodinida</taxon>
        <taxon>Philodinidae</taxon>
        <taxon>Rotaria</taxon>
    </lineage>
</organism>
<dbReference type="EMBL" id="CAJOBJ010350481">
    <property type="protein sequence ID" value="CAF5207534.1"/>
    <property type="molecule type" value="Genomic_DNA"/>
</dbReference>
<evidence type="ECO:0000313" key="2">
    <source>
        <dbReference type="Proteomes" id="UP000681720"/>
    </source>
</evidence>
<comment type="caution">
    <text evidence="1">The sequence shown here is derived from an EMBL/GenBank/DDBJ whole genome shotgun (WGS) entry which is preliminary data.</text>
</comment>
<protein>
    <submittedName>
        <fullName evidence="1">Uncharacterized protein</fullName>
    </submittedName>
</protein>
<dbReference type="Proteomes" id="UP000681720">
    <property type="component" value="Unassembled WGS sequence"/>
</dbReference>
<reference evidence="1" key="1">
    <citation type="submission" date="2021-02" db="EMBL/GenBank/DDBJ databases">
        <authorList>
            <person name="Nowell W R."/>
        </authorList>
    </citation>
    <scope>NUCLEOTIDE SEQUENCE</scope>
</reference>
<dbReference type="AlphaFoldDB" id="A0A8S3IUZ9"/>